<dbReference type="EMBL" id="AP025592">
    <property type="protein sequence ID" value="BDG07927.1"/>
    <property type="molecule type" value="Genomic_DNA"/>
</dbReference>
<keyword evidence="10" id="KW-0129">CBS domain</keyword>
<dbReference type="Pfam" id="PF00654">
    <property type="entry name" value="Voltage_CLC"/>
    <property type="match status" value="1"/>
</dbReference>
<dbReference type="PROSITE" id="PS51371">
    <property type="entry name" value="CBS"/>
    <property type="match status" value="1"/>
</dbReference>
<dbReference type="Gene3D" id="1.10.3080.10">
    <property type="entry name" value="Clc chloride channel"/>
    <property type="match status" value="1"/>
</dbReference>
<keyword evidence="7" id="KW-0869">Chloride channel</keyword>
<dbReference type="PRINTS" id="PR00762">
    <property type="entry name" value="CLCHANNEL"/>
</dbReference>
<evidence type="ECO:0000259" key="12">
    <source>
        <dbReference type="PROSITE" id="PS51371"/>
    </source>
</evidence>
<dbReference type="InterPro" id="IPR014743">
    <property type="entry name" value="Cl-channel_core"/>
</dbReference>
<dbReference type="PANTHER" id="PTHR43427:SF6">
    <property type="entry name" value="CHLORIDE CHANNEL PROTEIN CLC-E"/>
    <property type="match status" value="1"/>
</dbReference>
<dbReference type="Pfam" id="PF00571">
    <property type="entry name" value="CBS"/>
    <property type="match status" value="1"/>
</dbReference>
<protein>
    <submittedName>
        <fullName evidence="13">Voltage-gated chloride channel</fullName>
    </submittedName>
</protein>
<keyword evidence="4 11" id="KW-1133">Transmembrane helix</keyword>
<feature type="transmembrane region" description="Helical" evidence="11">
    <location>
        <begin position="330"/>
        <end position="356"/>
    </location>
</feature>
<comment type="subcellular location">
    <subcellularLocation>
        <location evidence="1">Membrane</location>
        <topology evidence="1">Multi-pass membrane protein</topology>
    </subcellularLocation>
</comment>
<keyword evidence="3 11" id="KW-0812">Transmembrane</keyword>
<reference evidence="14" key="1">
    <citation type="journal article" date="2022" name="Int. J. Syst. Evol. Microbiol.">
        <title>Anaeromyxobacter oryzae sp. nov., Anaeromyxobacter diazotrophicus sp. nov. and Anaeromyxobacter paludicola sp. nov., isolated from paddy soils.</title>
        <authorList>
            <person name="Itoh H."/>
            <person name="Xu Z."/>
            <person name="Mise K."/>
            <person name="Masuda Y."/>
            <person name="Ushijima N."/>
            <person name="Hayakawa C."/>
            <person name="Shiratori Y."/>
            <person name="Senoo K."/>
        </authorList>
    </citation>
    <scope>NUCLEOTIDE SEQUENCE [LARGE SCALE GENOMIC DNA]</scope>
    <source>
        <strain evidence="14">Red630</strain>
    </source>
</reference>
<dbReference type="Gene3D" id="3.10.580.10">
    <property type="entry name" value="CBS-domain"/>
    <property type="match status" value="1"/>
</dbReference>
<dbReference type="InterPro" id="IPR046342">
    <property type="entry name" value="CBS_dom_sf"/>
</dbReference>
<gene>
    <name evidence="13" type="ORF">AMPC_10400</name>
</gene>
<accession>A0ABN6N7K7</accession>
<evidence type="ECO:0000256" key="11">
    <source>
        <dbReference type="SAM" id="Phobius"/>
    </source>
</evidence>
<evidence type="ECO:0000256" key="2">
    <source>
        <dbReference type="ARBA" id="ARBA00022448"/>
    </source>
</evidence>
<feature type="transmembrane region" description="Helical" evidence="11">
    <location>
        <begin position="423"/>
        <end position="443"/>
    </location>
</feature>
<feature type="transmembrane region" description="Helical" evidence="11">
    <location>
        <begin position="392"/>
        <end position="417"/>
    </location>
</feature>
<keyword evidence="14" id="KW-1185">Reference proteome</keyword>
<evidence type="ECO:0000256" key="5">
    <source>
        <dbReference type="ARBA" id="ARBA00023065"/>
    </source>
</evidence>
<feature type="transmembrane region" description="Helical" evidence="11">
    <location>
        <begin position="94"/>
        <end position="111"/>
    </location>
</feature>
<proteinExistence type="predicted"/>
<dbReference type="SUPFAM" id="SSF54631">
    <property type="entry name" value="CBS-domain pair"/>
    <property type="match status" value="1"/>
</dbReference>
<evidence type="ECO:0000313" key="14">
    <source>
        <dbReference type="Proteomes" id="UP001162734"/>
    </source>
</evidence>
<evidence type="ECO:0000256" key="10">
    <source>
        <dbReference type="PROSITE-ProRule" id="PRU00703"/>
    </source>
</evidence>
<evidence type="ECO:0000313" key="13">
    <source>
        <dbReference type="EMBL" id="BDG07927.1"/>
    </source>
</evidence>
<evidence type="ECO:0000256" key="3">
    <source>
        <dbReference type="ARBA" id="ARBA00022692"/>
    </source>
</evidence>
<keyword evidence="6 11" id="KW-0472">Membrane</keyword>
<feature type="transmembrane region" description="Helical" evidence="11">
    <location>
        <begin position="186"/>
        <end position="210"/>
    </location>
</feature>
<keyword evidence="9" id="KW-0407">Ion channel</keyword>
<evidence type="ECO:0000256" key="6">
    <source>
        <dbReference type="ARBA" id="ARBA00023136"/>
    </source>
</evidence>
<dbReference type="InterPro" id="IPR000644">
    <property type="entry name" value="CBS_dom"/>
</dbReference>
<dbReference type="SMART" id="SM00116">
    <property type="entry name" value="CBS"/>
    <property type="match status" value="1"/>
</dbReference>
<evidence type="ECO:0000256" key="7">
    <source>
        <dbReference type="ARBA" id="ARBA00023173"/>
    </source>
</evidence>
<evidence type="ECO:0000256" key="1">
    <source>
        <dbReference type="ARBA" id="ARBA00004141"/>
    </source>
</evidence>
<keyword evidence="8" id="KW-0868">Chloride</keyword>
<dbReference type="InterPro" id="IPR050368">
    <property type="entry name" value="ClC-type_chloride_channel"/>
</dbReference>
<dbReference type="InterPro" id="IPR001807">
    <property type="entry name" value="ClC"/>
</dbReference>
<name>A0ABN6N7K7_9BACT</name>
<evidence type="ECO:0000256" key="9">
    <source>
        <dbReference type="ARBA" id="ARBA00023303"/>
    </source>
</evidence>
<feature type="transmembrane region" description="Helical" evidence="11">
    <location>
        <begin position="260"/>
        <end position="278"/>
    </location>
</feature>
<feature type="transmembrane region" description="Helical" evidence="11">
    <location>
        <begin position="222"/>
        <end position="240"/>
    </location>
</feature>
<evidence type="ECO:0000256" key="8">
    <source>
        <dbReference type="ARBA" id="ARBA00023214"/>
    </source>
</evidence>
<dbReference type="CDD" id="cd02205">
    <property type="entry name" value="CBS_pair_SF"/>
    <property type="match status" value="1"/>
</dbReference>
<feature type="domain" description="CBS" evidence="12">
    <location>
        <begin position="544"/>
        <end position="596"/>
    </location>
</feature>
<feature type="transmembrane region" description="Helical" evidence="11">
    <location>
        <begin position="362"/>
        <end position="380"/>
    </location>
</feature>
<keyword evidence="5" id="KW-0406">Ion transport</keyword>
<sequence>MPRRAHRPSQPPDDADLRGTVLRRPVFYHSVGEFLRQLPRVAQRFWLLVVLTGAVGGLGSVLLLRLLELVKLLAWPGGETYLGSVEGAPPLQRVLVPGLAGLLITGVSFFTHRPLGGHGTAGIIEAIWVQRGRLPLGRALLRGAISIVAVGMGASLGREGALVSTGAASGSWLADRLQVTRRQARLLVACGAASGIAAAYNVPIGGALFGLEVLLGSFALELLGPIVVSCVVATILSRILAGGHPGYVIPEYALMRPSEVFLGLACAPILALASVLYVRVMGWVEVKLYRLPKQVVRWLPPLGLSLLGAASIPFPQLLGNGYDTVNAALLGNLALPALLLLPALKLAATALCAGAGVPGGLFTPSLYYGALLGGGLGELIQRAFHSGPPVGAMALIGMAGVLAGTTHAAVSSVLIIFELTGDYGVILPLMLTATLAAAISRAIEPDSLYTAPLRRRGVKLPELPRPDWLQVTPVAGLVTDAAERVEPSVPFQQVLLKLLALPPGHDLYVTAPGGEFLGVIELEALKGTINEEANLSMIVAADVMDRTVRPLTPDMRLAAVAERFAESDLERLPVVDSHHRLVGTVSKRDLLKHGRF</sequence>
<dbReference type="SUPFAM" id="SSF81340">
    <property type="entry name" value="Clc chloride channel"/>
    <property type="match status" value="1"/>
</dbReference>
<organism evidence="13 14">
    <name type="scientific">Anaeromyxobacter paludicola</name>
    <dbReference type="NCBI Taxonomy" id="2918171"/>
    <lineage>
        <taxon>Bacteria</taxon>
        <taxon>Pseudomonadati</taxon>
        <taxon>Myxococcota</taxon>
        <taxon>Myxococcia</taxon>
        <taxon>Myxococcales</taxon>
        <taxon>Cystobacterineae</taxon>
        <taxon>Anaeromyxobacteraceae</taxon>
        <taxon>Anaeromyxobacter</taxon>
    </lineage>
</organism>
<dbReference type="CDD" id="cd00400">
    <property type="entry name" value="Voltage_gated_ClC"/>
    <property type="match status" value="1"/>
</dbReference>
<feature type="transmembrane region" description="Helical" evidence="11">
    <location>
        <begin position="45"/>
        <end position="67"/>
    </location>
</feature>
<dbReference type="RefSeq" id="WP_248344942.1">
    <property type="nucleotide sequence ID" value="NZ_AP025592.1"/>
</dbReference>
<evidence type="ECO:0000256" key="4">
    <source>
        <dbReference type="ARBA" id="ARBA00022989"/>
    </source>
</evidence>
<keyword evidence="2" id="KW-0813">Transport</keyword>
<dbReference type="Proteomes" id="UP001162734">
    <property type="component" value="Chromosome"/>
</dbReference>
<dbReference type="PANTHER" id="PTHR43427">
    <property type="entry name" value="CHLORIDE CHANNEL PROTEIN CLC-E"/>
    <property type="match status" value="1"/>
</dbReference>